<dbReference type="EMBL" id="OIVN01006184">
    <property type="protein sequence ID" value="SPD27240.1"/>
    <property type="molecule type" value="Genomic_DNA"/>
</dbReference>
<keyword evidence="1" id="KW-0929">Antimicrobial</keyword>
<feature type="domain" description="Knottins-like" evidence="3">
    <location>
        <begin position="8"/>
        <end position="28"/>
    </location>
</feature>
<reference evidence="4" key="1">
    <citation type="submission" date="2018-02" db="EMBL/GenBank/DDBJ databases">
        <authorList>
            <person name="Cohen D.B."/>
            <person name="Kent A.D."/>
        </authorList>
    </citation>
    <scope>NUCLEOTIDE SEQUENCE</scope>
</reference>
<evidence type="ECO:0000313" key="4">
    <source>
        <dbReference type="EMBL" id="SPD27240.1"/>
    </source>
</evidence>
<proteinExistence type="predicted"/>
<evidence type="ECO:0000256" key="1">
    <source>
        <dbReference type="ARBA" id="ARBA00022529"/>
    </source>
</evidence>
<name>A0A2N9ISR1_FAGSY</name>
<sequence>MVMRTEARVCESQSHGFKGMCSIDHNCALDNAFNTKKMAMHFIVLEVATRGTGYE</sequence>
<dbReference type="InterPro" id="IPR003614">
    <property type="entry name" value="Knottins"/>
</dbReference>
<protein>
    <recommendedName>
        <fullName evidence="3">Knottins-like domain-containing protein</fullName>
    </recommendedName>
</protein>
<keyword evidence="2" id="KW-0295">Fungicide</keyword>
<dbReference type="InterPro" id="IPR036574">
    <property type="entry name" value="Scorpion_toxin-like_sf"/>
</dbReference>
<gene>
    <name evidence="4" type="ORF">FSB_LOCUS55122</name>
</gene>
<dbReference type="SUPFAM" id="SSF57095">
    <property type="entry name" value="Scorpion toxin-like"/>
    <property type="match status" value="1"/>
</dbReference>
<dbReference type="AlphaFoldDB" id="A0A2N9ISR1"/>
<dbReference type="Gene3D" id="3.30.30.10">
    <property type="entry name" value="Knottin, scorpion toxin-like"/>
    <property type="match status" value="1"/>
</dbReference>
<dbReference type="Pfam" id="PF00304">
    <property type="entry name" value="Gamma-thionin"/>
    <property type="match status" value="1"/>
</dbReference>
<accession>A0A2N9ISR1</accession>
<evidence type="ECO:0000256" key="2">
    <source>
        <dbReference type="ARBA" id="ARBA00022577"/>
    </source>
</evidence>
<evidence type="ECO:0000259" key="3">
    <source>
        <dbReference type="Pfam" id="PF00304"/>
    </source>
</evidence>
<organism evidence="4">
    <name type="scientific">Fagus sylvatica</name>
    <name type="common">Beechnut</name>
    <dbReference type="NCBI Taxonomy" id="28930"/>
    <lineage>
        <taxon>Eukaryota</taxon>
        <taxon>Viridiplantae</taxon>
        <taxon>Streptophyta</taxon>
        <taxon>Embryophyta</taxon>
        <taxon>Tracheophyta</taxon>
        <taxon>Spermatophyta</taxon>
        <taxon>Magnoliopsida</taxon>
        <taxon>eudicotyledons</taxon>
        <taxon>Gunneridae</taxon>
        <taxon>Pentapetalae</taxon>
        <taxon>rosids</taxon>
        <taxon>fabids</taxon>
        <taxon>Fagales</taxon>
        <taxon>Fagaceae</taxon>
        <taxon>Fagus</taxon>
    </lineage>
</organism>